<comment type="subcellular location">
    <subcellularLocation>
        <location evidence="1">Nucleus</location>
    </subcellularLocation>
</comment>
<keyword evidence="2" id="KW-0805">Transcription regulation</keyword>
<organism evidence="8 9">
    <name type="scientific">Vitis vinifera</name>
    <name type="common">Grape</name>
    <dbReference type="NCBI Taxonomy" id="29760"/>
    <lineage>
        <taxon>Eukaryota</taxon>
        <taxon>Viridiplantae</taxon>
        <taxon>Streptophyta</taxon>
        <taxon>Embryophyta</taxon>
        <taxon>Tracheophyta</taxon>
        <taxon>Spermatophyta</taxon>
        <taxon>Magnoliopsida</taxon>
        <taxon>eudicotyledons</taxon>
        <taxon>Gunneridae</taxon>
        <taxon>Pentapetalae</taxon>
        <taxon>rosids</taxon>
        <taxon>Vitales</taxon>
        <taxon>Vitaceae</taxon>
        <taxon>Viteae</taxon>
        <taxon>Vitis</taxon>
    </lineage>
</organism>
<gene>
    <name evidence="8" type="ORF">VitviT2T_026041</name>
</gene>
<evidence type="ECO:0000256" key="4">
    <source>
        <dbReference type="ARBA" id="ARBA00023163"/>
    </source>
</evidence>
<protein>
    <recommendedName>
        <fullName evidence="7">TCP domain-containing protein</fullName>
    </recommendedName>
</protein>
<feature type="region of interest" description="Disordered" evidence="6">
    <location>
        <begin position="479"/>
        <end position="500"/>
    </location>
</feature>
<evidence type="ECO:0000259" key="7">
    <source>
        <dbReference type="PROSITE" id="PS51369"/>
    </source>
</evidence>
<name>A0ABY9DLP8_VITVI</name>
<evidence type="ECO:0000313" key="9">
    <source>
        <dbReference type="Proteomes" id="UP001227230"/>
    </source>
</evidence>
<dbReference type="PROSITE" id="PS51369">
    <property type="entry name" value="TCP"/>
    <property type="match status" value="1"/>
</dbReference>
<evidence type="ECO:0000256" key="5">
    <source>
        <dbReference type="ARBA" id="ARBA00023242"/>
    </source>
</evidence>
<dbReference type="PANTHER" id="PTHR31072:SF268">
    <property type="entry name" value="TCP DOMAIN-CONTAINING PROTEIN"/>
    <property type="match status" value="1"/>
</dbReference>
<evidence type="ECO:0000256" key="2">
    <source>
        <dbReference type="ARBA" id="ARBA00023015"/>
    </source>
</evidence>
<dbReference type="PANTHER" id="PTHR31072">
    <property type="entry name" value="TRANSCRIPTION FACTOR TCP4-RELATED"/>
    <property type="match status" value="1"/>
</dbReference>
<evidence type="ECO:0000313" key="8">
    <source>
        <dbReference type="EMBL" id="WKA08307.1"/>
    </source>
</evidence>
<keyword evidence="9" id="KW-1185">Reference proteome</keyword>
<accession>A0ABY9DLP8</accession>
<sequence>MAASSTFKSVFQNLKRFFKKPWEITGPCSDPEFRPSLPRALEYRPFCPATPNQKACIPSSNPETVYDIKSKRITMPVAEATRNRLGGFVAKHLCSISVLSFSSSVTEELNDDHERSKMIPNSRERDFQAKLEDATIEGKFSKAPSSSRQWSAFRNPRIVRVSRSFGGKDRHSKVCTVRGLRDRRIRLSVPTAIQLYDLQDRLGLSQPSKVVDWLLDATKHEIDKLPPLQIPQGNLGQFHQSMLVSHELGAGQSSAVPFFDATPTFLKEAGSHSFSAIKEGIKINNNVDEEDQTIISRPKYWDNDALRAKSKEVVREAISDKTKWFRINEQENQDGIGGYSSQVSAQNLFPMTNHSSLPGLLNNSMPYNSFGHWEPSSLSLSQFGSHGFPSQSEVSHNNVAVPLPSPLALSSGSQLFFCPNATTPPLFPPYSSYITTQVESSPRHFNHLQLLSSSSQHMQPNSLMPSLHSVSAQMKSFPLNGNSRLFHSQNNDGSHPNKSS</sequence>
<dbReference type="Proteomes" id="UP001227230">
    <property type="component" value="Chromosome 17"/>
</dbReference>
<keyword evidence="3" id="KW-0238">DNA-binding</keyword>
<evidence type="ECO:0000256" key="3">
    <source>
        <dbReference type="ARBA" id="ARBA00023125"/>
    </source>
</evidence>
<proteinExistence type="predicted"/>
<dbReference type="InterPro" id="IPR005333">
    <property type="entry name" value="Transcription_factor_TCP"/>
</dbReference>
<keyword evidence="4" id="KW-0804">Transcription</keyword>
<evidence type="ECO:0000256" key="1">
    <source>
        <dbReference type="ARBA" id="ARBA00004123"/>
    </source>
</evidence>
<keyword evidence="5" id="KW-0539">Nucleus</keyword>
<dbReference type="Pfam" id="PF03634">
    <property type="entry name" value="TCP"/>
    <property type="match status" value="1"/>
</dbReference>
<dbReference type="InterPro" id="IPR017887">
    <property type="entry name" value="TF_TCP_subgr"/>
</dbReference>
<reference evidence="8 9" key="1">
    <citation type="journal article" date="2023" name="Hortic Res">
        <title>The complete reference genome for grapevine (Vitis vinifera L.) genetics and breeding.</title>
        <authorList>
            <person name="Shi X."/>
            <person name="Cao S."/>
            <person name="Wang X."/>
            <person name="Huang S."/>
            <person name="Wang Y."/>
            <person name="Liu Z."/>
            <person name="Liu W."/>
            <person name="Leng X."/>
            <person name="Peng Y."/>
            <person name="Wang N."/>
            <person name="Wang Y."/>
            <person name="Ma Z."/>
            <person name="Xu X."/>
            <person name="Zhang F."/>
            <person name="Xue H."/>
            <person name="Zhong H."/>
            <person name="Wang Y."/>
            <person name="Zhang K."/>
            <person name="Velt A."/>
            <person name="Avia K."/>
            <person name="Holtgrawe D."/>
            <person name="Grimplet J."/>
            <person name="Matus J.T."/>
            <person name="Ware D."/>
            <person name="Wu X."/>
            <person name="Wang H."/>
            <person name="Liu C."/>
            <person name="Fang Y."/>
            <person name="Rustenholz C."/>
            <person name="Cheng Z."/>
            <person name="Xiao H."/>
            <person name="Zhou Y."/>
        </authorList>
    </citation>
    <scope>NUCLEOTIDE SEQUENCE [LARGE SCALE GENOMIC DNA]</scope>
    <source>
        <strain evidence="9">cv. Pinot noir / PN40024</strain>
        <tissue evidence="8">Leaf</tissue>
    </source>
</reference>
<feature type="domain" description="TCP" evidence="7">
    <location>
        <begin position="167"/>
        <end position="225"/>
    </location>
</feature>
<evidence type="ECO:0000256" key="6">
    <source>
        <dbReference type="SAM" id="MobiDB-lite"/>
    </source>
</evidence>
<dbReference type="EMBL" id="CP126664">
    <property type="protein sequence ID" value="WKA08307.1"/>
    <property type="molecule type" value="Genomic_DNA"/>
</dbReference>